<dbReference type="SUPFAM" id="SSF55154">
    <property type="entry name" value="CYTH-like phosphatases"/>
    <property type="match status" value="1"/>
</dbReference>
<dbReference type="PANTHER" id="PTHR21028">
    <property type="entry name" value="SI:CH211-156B7.4"/>
    <property type="match status" value="1"/>
</dbReference>
<comment type="caution">
    <text evidence="2">The sequence shown here is derived from an EMBL/GenBank/DDBJ whole genome shotgun (WGS) entry which is preliminary data.</text>
</comment>
<gene>
    <name evidence="2" type="ORF">HMPREF3229_01201</name>
</gene>
<dbReference type="RefSeq" id="WP_060800279.1">
    <property type="nucleotide sequence ID" value="NZ_KQ957101.1"/>
</dbReference>
<protein>
    <submittedName>
        <fullName evidence="2">Putative adenylyl cyclase CyaB</fullName>
    </submittedName>
</protein>
<dbReference type="Gene3D" id="2.40.320.10">
    <property type="entry name" value="Hypothetical Protein Pfu-838710-001"/>
    <property type="match status" value="1"/>
</dbReference>
<dbReference type="AlphaFoldDB" id="A0A133PM03"/>
<dbReference type="EMBL" id="LRQE01000034">
    <property type="protein sequence ID" value="KXA29577.1"/>
    <property type="molecule type" value="Genomic_DNA"/>
</dbReference>
<dbReference type="PATRIC" id="fig|54005.3.peg.1185"/>
<evidence type="ECO:0000313" key="3">
    <source>
        <dbReference type="Proteomes" id="UP000070174"/>
    </source>
</evidence>
<evidence type="ECO:0000259" key="1">
    <source>
        <dbReference type="PROSITE" id="PS51707"/>
    </source>
</evidence>
<reference evidence="2 3" key="1">
    <citation type="submission" date="2016-01" db="EMBL/GenBank/DDBJ databases">
        <authorList>
            <person name="Oliw E.H."/>
        </authorList>
    </citation>
    <scope>NUCLEOTIDE SEQUENCE [LARGE SCALE GENOMIC DNA]</scope>
    <source>
        <strain evidence="2 3">CMW7756A</strain>
    </source>
</reference>
<dbReference type="Pfam" id="PF01928">
    <property type="entry name" value="CYTH"/>
    <property type="match status" value="1"/>
</dbReference>
<dbReference type="Proteomes" id="UP000070174">
    <property type="component" value="Unassembled WGS sequence"/>
</dbReference>
<dbReference type="PROSITE" id="PS51707">
    <property type="entry name" value="CYTH"/>
    <property type="match status" value="1"/>
</dbReference>
<dbReference type="InterPro" id="IPR033469">
    <property type="entry name" value="CYTH-like_dom_sf"/>
</dbReference>
<name>A0A133PM03_9FIRM</name>
<dbReference type="CDD" id="cd07890">
    <property type="entry name" value="CYTH-like_AC_IV-like"/>
    <property type="match status" value="1"/>
</dbReference>
<feature type="domain" description="CYTH" evidence="1">
    <location>
        <begin position="2"/>
        <end position="174"/>
    </location>
</feature>
<sequence>MEREIEVKLLDINVEEFEDKIKKIGGKIVKEENQTNITINSTAHKIYKKKGYLRIRISESSDGEKKYFTFKENVSDFKVRDNIEHTTEITSVDDLINILKCLGYDIYHTGYKNRKKYSYKKFVIDIDTWDKETYPKPYVEIEAPSMEDIYHLVDKLEIPRSHVSTMSIDELRKSLKK</sequence>
<accession>A0A133PM03</accession>
<dbReference type="InterPro" id="IPR023577">
    <property type="entry name" value="CYTH_domain"/>
</dbReference>
<proteinExistence type="predicted"/>
<evidence type="ECO:0000313" key="2">
    <source>
        <dbReference type="EMBL" id="KXA29577.1"/>
    </source>
</evidence>
<dbReference type="InterPro" id="IPR008173">
    <property type="entry name" value="Adenylyl_cyclase_CyaB"/>
</dbReference>
<organism evidence="2">
    <name type="scientific">Peptoniphilus harei</name>
    <dbReference type="NCBI Taxonomy" id="54005"/>
    <lineage>
        <taxon>Bacteria</taxon>
        <taxon>Bacillati</taxon>
        <taxon>Bacillota</taxon>
        <taxon>Tissierellia</taxon>
        <taxon>Tissierellales</taxon>
        <taxon>Peptoniphilaceae</taxon>
        <taxon>Peptoniphilus</taxon>
    </lineage>
</organism>
<dbReference type="PANTHER" id="PTHR21028:SF2">
    <property type="entry name" value="CYTH DOMAIN-CONTAINING PROTEIN"/>
    <property type="match status" value="1"/>
</dbReference>